<evidence type="ECO:0000313" key="15">
    <source>
        <dbReference type="EMBL" id="CAG7730408.1"/>
    </source>
</evidence>
<dbReference type="Pfam" id="PF08516">
    <property type="entry name" value="ADAM_CR"/>
    <property type="match status" value="1"/>
</dbReference>
<dbReference type="GO" id="GO:0004222">
    <property type="term" value="F:metalloendopeptidase activity"/>
    <property type="evidence" value="ECO:0007669"/>
    <property type="project" value="InterPro"/>
</dbReference>
<feature type="compositionally biased region" description="Polar residues" evidence="10">
    <location>
        <begin position="1190"/>
        <end position="1207"/>
    </location>
</feature>
<evidence type="ECO:0000256" key="7">
    <source>
        <dbReference type="PROSITE-ProRule" id="PRU00068"/>
    </source>
</evidence>
<dbReference type="Proteomes" id="UP000708208">
    <property type="component" value="Unassembled WGS sequence"/>
</dbReference>
<feature type="binding site" evidence="9">
    <location>
        <position position="414"/>
    </location>
    <ligand>
        <name>Zn(2+)</name>
        <dbReference type="ChEBI" id="CHEBI:29105"/>
        <note>catalytic</note>
    </ligand>
</feature>
<dbReference type="GO" id="GO:0046872">
    <property type="term" value="F:metal ion binding"/>
    <property type="evidence" value="ECO:0007669"/>
    <property type="project" value="UniProtKB-KW"/>
</dbReference>
<dbReference type="EMBL" id="CAJVCH010193748">
    <property type="protein sequence ID" value="CAG7730408.1"/>
    <property type="molecule type" value="Genomic_DNA"/>
</dbReference>
<dbReference type="PROSITE" id="PS50215">
    <property type="entry name" value="ADAM_MEPRO"/>
    <property type="match status" value="1"/>
</dbReference>
<dbReference type="SMART" id="SM00050">
    <property type="entry name" value="DISIN"/>
    <property type="match status" value="1"/>
</dbReference>
<feature type="compositionally biased region" description="Low complexity" evidence="10">
    <location>
        <begin position="1713"/>
        <end position="1729"/>
    </location>
</feature>
<feature type="compositionally biased region" description="Low complexity" evidence="10">
    <location>
        <begin position="1230"/>
        <end position="1239"/>
    </location>
</feature>
<dbReference type="GO" id="GO:0006509">
    <property type="term" value="P:membrane protein ectodomain proteolysis"/>
    <property type="evidence" value="ECO:0007669"/>
    <property type="project" value="TreeGrafter"/>
</dbReference>
<dbReference type="PROSITE" id="PS50026">
    <property type="entry name" value="EGF_3"/>
    <property type="match status" value="1"/>
</dbReference>
<protein>
    <submittedName>
        <fullName evidence="15">Uncharacterized protein</fullName>
    </submittedName>
</protein>
<keyword evidence="16" id="KW-1185">Reference proteome</keyword>
<feature type="region of interest" description="Disordered" evidence="10">
    <location>
        <begin position="1377"/>
        <end position="1513"/>
    </location>
</feature>
<feature type="disulfide bond" evidence="8">
    <location>
        <begin position="716"/>
        <end position="726"/>
    </location>
</feature>
<evidence type="ECO:0000256" key="11">
    <source>
        <dbReference type="SAM" id="Phobius"/>
    </source>
</evidence>
<keyword evidence="4" id="KW-0645">Protease</keyword>
<comment type="caution">
    <text evidence="15">The sequence shown here is derived from an EMBL/GenBank/DDBJ whole genome shotgun (WGS) entry which is preliminary data.</text>
</comment>
<dbReference type="SMART" id="SM00608">
    <property type="entry name" value="ACR"/>
    <property type="match status" value="1"/>
</dbReference>
<evidence type="ECO:0000259" key="13">
    <source>
        <dbReference type="PROSITE" id="PS50214"/>
    </source>
</evidence>
<dbReference type="OrthoDB" id="5951731at2759"/>
<keyword evidence="6 8" id="KW-1015">Disulfide bond</keyword>
<organism evidence="15 16">
    <name type="scientific">Allacma fusca</name>
    <dbReference type="NCBI Taxonomy" id="39272"/>
    <lineage>
        <taxon>Eukaryota</taxon>
        <taxon>Metazoa</taxon>
        <taxon>Ecdysozoa</taxon>
        <taxon>Arthropoda</taxon>
        <taxon>Hexapoda</taxon>
        <taxon>Collembola</taxon>
        <taxon>Symphypleona</taxon>
        <taxon>Sminthuridae</taxon>
        <taxon>Allacma</taxon>
    </lineage>
</organism>
<feature type="compositionally biased region" description="Pro residues" evidence="10">
    <location>
        <begin position="1213"/>
        <end position="1229"/>
    </location>
</feature>
<feature type="region of interest" description="Disordered" evidence="10">
    <location>
        <begin position="1646"/>
        <end position="1729"/>
    </location>
</feature>
<evidence type="ECO:0000313" key="16">
    <source>
        <dbReference type="Proteomes" id="UP000708208"/>
    </source>
</evidence>
<feature type="compositionally biased region" description="Polar residues" evidence="10">
    <location>
        <begin position="1459"/>
        <end position="1474"/>
    </location>
</feature>
<dbReference type="Pfam" id="PF01421">
    <property type="entry name" value="Reprolysin"/>
    <property type="match status" value="1"/>
</dbReference>
<accession>A0A8J2K675</accession>
<reference evidence="15" key="1">
    <citation type="submission" date="2021-06" db="EMBL/GenBank/DDBJ databases">
        <authorList>
            <person name="Hodson N. C."/>
            <person name="Mongue J. A."/>
            <person name="Jaron S. K."/>
        </authorList>
    </citation>
    <scope>NUCLEOTIDE SEQUENCE</scope>
</reference>
<feature type="compositionally biased region" description="Low complexity" evidence="10">
    <location>
        <begin position="830"/>
        <end position="842"/>
    </location>
</feature>
<feature type="region of interest" description="Disordered" evidence="10">
    <location>
        <begin position="1155"/>
        <end position="1362"/>
    </location>
</feature>
<keyword evidence="5 11" id="KW-0472">Membrane</keyword>
<dbReference type="CDD" id="cd04269">
    <property type="entry name" value="ZnMc_adamalysin_II_like"/>
    <property type="match status" value="1"/>
</dbReference>
<dbReference type="GO" id="GO:0016020">
    <property type="term" value="C:membrane"/>
    <property type="evidence" value="ECO:0007669"/>
    <property type="project" value="UniProtKB-SubCell"/>
</dbReference>
<feature type="region of interest" description="Disordered" evidence="10">
    <location>
        <begin position="1604"/>
        <end position="1633"/>
    </location>
</feature>
<keyword evidence="9" id="KW-0479">Metal-binding</keyword>
<dbReference type="FunFam" id="4.10.70.10:FF:000001">
    <property type="entry name" value="Disintegrin and metalloproteinase domain-containing protein 22"/>
    <property type="match status" value="1"/>
</dbReference>
<dbReference type="PROSITE" id="PS01186">
    <property type="entry name" value="EGF_2"/>
    <property type="match status" value="1"/>
</dbReference>
<dbReference type="InterPro" id="IPR000742">
    <property type="entry name" value="EGF"/>
</dbReference>
<dbReference type="InterPro" id="IPR001590">
    <property type="entry name" value="Peptidase_M12B"/>
</dbReference>
<dbReference type="FunFam" id="3.40.390.10:FF:000002">
    <property type="entry name" value="Disintegrin and metalloproteinase domain-containing protein 22"/>
    <property type="match status" value="1"/>
</dbReference>
<evidence type="ECO:0000256" key="8">
    <source>
        <dbReference type="PROSITE-ProRule" id="PRU00076"/>
    </source>
</evidence>
<keyword evidence="2 11" id="KW-0812">Transmembrane</keyword>
<feature type="active site" evidence="9">
    <location>
        <position position="405"/>
    </location>
</feature>
<dbReference type="PANTHER" id="PTHR11905">
    <property type="entry name" value="ADAM A DISINTEGRIN AND METALLOPROTEASE DOMAIN"/>
    <property type="match status" value="1"/>
</dbReference>
<feature type="domain" description="Peptidase M12B" evidence="14">
    <location>
        <begin position="268"/>
        <end position="466"/>
    </location>
</feature>
<feature type="compositionally biased region" description="Low complexity" evidence="10">
    <location>
        <begin position="1417"/>
        <end position="1428"/>
    </location>
</feature>
<name>A0A8J2K675_9HEXA</name>
<feature type="compositionally biased region" description="Basic and acidic residues" evidence="10">
    <location>
        <begin position="1339"/>
        <end position="1353"/>
    </location>
</feature>
<dbReference type="PROSITE" id="PS50214">
    <property type="entry name" value="DISINTEGRIN_2"/>
    <property type="match status" value="1"/>
</dbReference>
<keyword evidence="4" id="KW-0378">Hydrolase</keyword>
<feature type="binding site" evidence="9">
    <location>
        <position position="404"/>
    </location>
    <ligand>
        <name>Zn(2+)</name>
        <dbReference type="ChEBI" id="CHEBI:29105"/>
        <note>catalytic</note>
    </ligand>
</feature>
<feature type="domain" description="EGF-like" evidence="12">
    <location>
        <begin position="712"/>
        <end position="744"/>
    </location>
</feature>
<keyword evidence="9" id="KW-0862">Zinc</keyword>
<feature type="compositionally biased region" description="Low complexity" evidence="10">
    <location>
        <begin position="1480"/>
        <end position="1502"/>
    </location>
</feature>
<evidence type="ECO:0000256" key="2">
    <source>
        <dbReference type="ARBA" id="ARBA00022692"/>
    </source>
</evidence>
<dbReference type="PANTHER" id="PTHR11905:SF159">
    <property type="entry name" value="ADAM METALLOPROTEASE"/>
    <property type="match status" value="1"/>
</dbReference>
<evidence type="ECO:0000259" key="14">
    <source>
        <dbReference type="PROSITE" id="PS50215"/>
    </source>
</evidence>
<sequence>MGHRNGYSEISRYGLLPFFVAILCVNGIHALLLTKTIGRSDQDSRHQHGPARAREIFPRVVHKRSIPVNSTFQPNEIGNHLDDISIELTLDLSKVWMDLRLNWDLLSDAYFERHQLNGSDVIHRPNITATELCHYQGKIRGRPTSWVALSTCNGISGVVFDGEHLHHLEPFWSQNLNNGTAKEGIRPWPTLHYKHADLKQNLTCDHHHESPTLHKPKIQPGFQNTITGQTAKSNGDEYLPDSTRFKTRVKRGVKTDYHEPFDANEKSRYVEMVIVVDNKKFKELGGDIKETISRTKEISNIVNALYAPLNVFIALVGVVVWTEMDEIKLSSDGDDTLANFLHYRRERLLKEHPNDNAQLLTAVEFEKGVVGKAMQGPMCSYKFSGGVNSDHKALTGVVATTIAHELGHNFGLPHDSDDCKCTGPNGRCIMSASSSSNSTSTWSSCSLEHLAYAFDHGMDYCLRNKPKRLFDGPVCGNGFTEEGEECDCGIPDSESCKKNTCCNPSTCRLHKNATCGAGNCCDLSTCLYKSGGTVCRSPSNTCDLPEYCSGESEFCPNDVHKLNGLQCETQNGQAYCYDGRCRTHTDQCRLLWGPSGNNSDNMCYQKNVNGSRYGNCGYDLVKGTYKACKPEDTRCGVLHCKYYHEKLEFGYEPVATLSSFFVSSQGNIHPCRSVTVDFGTQDVDPGLVPDGAKCGNDKMCVSQKCVPIDSVASPICSGGCGSNGVCNSKGHCHCDDGYGGTTCSDSGFGGSVDSGPAIDPYATSLFAKSLYVTFLGFIPLIAIISFYIYYANENFKQLCKRGRAITRQPRRNENKPQGNGSVGRRPLDISNSASANSSNNNSKITTPDDFFGKYKGFTISPLSQQPDQHGANNMTTNVAEAIKNFEKNPASSPSQIRSMGNGSIQSSTNSNVYYSPVPTQTVNETLVKNHNSEKPSLKSYTNSFLQKGMARVSWAQPIAQPLPTNSPGSEDENVSVTDSAFYNISQDSNSQMNKPRPISTPNPLDENLQFQDAVCSTNDAEIKGHAFGSSSTSATVNEKNPIFRGSQSALSRLAGAFPFVRNSLRNLATSSSDENKSNSSNHKPVRKNLEISTPILKSETAQNSNYQNIVSVAGSNELKSDDEVDYANAGNTKKTNKGRYANVPLIDESPVKTVNSTRDKQVAKNMQVERIKPESGPNERKPVLRAHSMIQPSRNSIHGGNPNYNSLRRSRPSAPPPKPPVAPPPPPPTVTAKVPTFPKITVNPKSDFPNSVTNKPKARSESPPPIIKPNPFRSTGNTSNISSILKFSLGRSSNSGADNSEVVPKGPAPIAKLDMDPSPTSPPSSSEGHAVDNIYDEISDSKDSNGKLEEKVETLSTGSVESAGGLLSEIISEIQNRNKESIYNSVDRRKKKRENMANNLAKNGKQLAGIQKIDSNSSPRVSPSLKPKPSLPAQPAIKSVVAETENSRNAPRAASPSSTVLSSLNGPKRSNSPLLSVGTPPAYKPAIPVAPKVPSAKPSVPVTTVASTPAKPTCAVNGVPKVTSSPSYVAKINYFSNLGGNKMEEKPMKPLNSLTSTLSDSKKAVASTVYAPSSAVTPEPTHLSTIRPTYARPYVNNTLATEDIDEPTSAPTQPTRTAGIYAPNSNFEYGTLGRNSGKKILEAQKSSEIKPPQQQQPQTAQGYKPFNPYLNRPLTFSTFRPNTTPPKTSSFLGNAASSAVTSSGNTDSIPSTNPSLSVSKPKPVSVNLSSVSVNKPTYGLDRKDGALGVIRPPARLVQ</sequence>
<feature type="region of interest" description="Disordered" evidence="10">
    <location>
        <begin position="1068"/>
        <end position="1089"/>
    </location>
</feature>
<feature type="compositionally biased region" description="Low complexity" evidence="10">
    <location>
        <begin position="1447"/>
        <end position="1458"/>
    </location>
</feature>
<dbReference type="InterPro" id="IPR034027">
    <property type="entry name" value="Reprolysin_adamalysin"/>
</dbReference>
<evidence type="ECO:0000256" key="1">
    <source>
        <dbReference type="ARBA" id="ARBA00004167"/>
    </source>
</evidence>
<feature type="compositionally biased region" description="Polar residues" evidence="10">
    <location>
        <begin position="1272"/>
        <end position="1298"/>
    </location>
</feature>
<feature type="domain" description="Disintegrin" evidence="13">
    <location>
        <begin position="472"/>
        <end position="563"/>
    </location>
</feature>
<feature type="binding site" evidence="9">
    <location>
        <position position="408"/>
    </location>
    <ligand>
        <name>Zn(2+)</name>
        <dbReference type="ChEBI" id="CHEBI:29105"/>
        <note>catalytic</note>
    </ligand>
</feature>
<feature type="transmembrane region" description="Helical" evidence="11">
    <location>
        <begin position="301"/>
        <end position="321"/>
    </location>
</feature>
<comment type="subcellular location">
    <subcellularLocation>
        <location evidence="1">Membrane</location>
        <topology evidence="1">Single-pass membrane protein</topology>
    </subcellularLocation>
</comment>
<evidence type="ECO:0000256" key="6">
    <source>
        <dbReference type="ARBA" id="ARBA00023157"/>
    </source>
</evidence>
<evidence type="ECO:0000259" key="12">
    <source>
        <dbReference type="PROSITE" id="PS50026"/>
    </source>
</evidence>
<keyword evidence="3 11" id="KW-1133">Transmembrane helix</keyword>
<dbReference type="InterPro" id="IPR006586">
    <property type="entry name" value="ADAM_Cys-rich"/>
</dbReference>
<comment type="caution">
    <text evidence="8">Lacks conserved residue(s) required for the propagation of feature annotation.</text>
</comment>
<feature type="compositionally biased region" description="Polar residues" evidence="10">
    <location>
        <begin position="1674"/>
        <end position="1712"/>
    </location>
</feature>
<feature type="compositionally biased region" description="Basic and acidic residues" evidence="10">
    <location>
        <begin position="1157"/>
        <end position="1182"/>
    </location>
</feature>
<gene>
    <name evidence="15" type="ORF">AFUS01_LOCUS19055</name>
</gene>
<feature type="disulfide bond" evidence="8">
    <location>
        <begin position="734"/>
        <end position="743"/>
    </location>
</feature>
<keyword evidence="8" id="KW-0245">EGF-like domain</keyword>
<dbReference type="PROSITE" id="PS00022">
    <property type="entry name" value="EGF_1"/>
    <property type="match status" value="1"/>
</dbReference>
<proteinExistence type="predicted"/>
<dbReference type="Pfam" id="PF00200">
    <property type="entry name" value="Disintegrin"/>
    <property type="match status" value="1"/>
</dbReference>
<feature type="disulfide bond" evidence="7">
    <location>
        <begin position="535"/>
        <end position="555"/>
    </location>
</feature>
<dbReference type="InterPro" id="IPR001762">
    <property type="entry name" value="Disintegrin_dom"/>
</dbReference>
<evidence type="ECO:0000256" key="4">
    <source>
        <dbReference type="ARBA" id="ARBA00023049"/>
    </source>
</evidence>
<evidence type="ECO:0000256" key="5">
    <source>
        <dbReference type="ARBA" id="ARBA00023136"/>
    </source>
</evidence>
<feature type="region of interest" description="Disordered" evidence="10">
    <location>
        <begin position="806"/>
        <end position="846"/>
    </location>
</feature>
<evidence type="ECO:0000256" key="9">
    <source>
        <dbReference type="PROSITE-ProRule" id="PRU00276"/>
    </source>
</evidence>
<evidence type="ECO:0000256" key="3">
    <source>
        <dbReference type="ARBA" id="ARBA00022989"/>
    </source>
</evidence>
<evidence type="ECO:0000256" key="10">
    <source>
        <dbReference type="SAM" id="MobiDB-lite"/>
    </source>
</evidence>
<keyword evidence="4" id="KW-0482">Metalloprotease</keyword>